<feature type="region of interest" description="Disordered" evidence="1">
    <location>
        <begin position="98"/>
        <end position="149"/>
    </location>
</feature>
<sequence length="149" mass="15312">MPTFKIFHSGTCIQTLQGADPTALSAAVAKAVQLAGSSKSTEAPFKTPGRTLGGDSAGRGGAGFDFGRFFNLLISFVGLYVVSFLSFDGQKAAEQSRFNVHNAHKRQPAPSHASASTSGSSSGSGSGAKAQGNSSRPQQRSAFKTLADL</sequence>
<evidence type="ECO:0000256" key="1">
    <source>
        <dbReference type="SAM" id="MobiDB-lite"/>
    </source>
</evidence>
<evidence type="ECO:0000313" key="3">
    <source>
        <dbReference type="EMBL" id="KAK2589623.1"/>
    </source>
</evidence>
<name>A0AAJ0CD09_9HYPO</name>
<comment type="caution">
    <text evidence="3">The sequence shown here is derived from an EMBL/GenBank/DDBJ whole genome shotgun (WGS) entry which is preliminary data.</text>
</comment>
<accession>A0AAJ0CD09</accession>
<dbReference type="EMBL" id="JASWJB010000600">
    <property type="protein sequence ID" value="KAK2589623.1"/>
    <property type="molecule type" value="Genomic_DNA"/>
</dbReference>
<gene>
    <name evidence="3" type="ORF">QQS21_012701</name>
</gene>
<reference evidence="3" key="1">
    <citation type="submission" date="2023-06" db="EMBL/GenBank/DDBJ databases">
        <title>Conoideocrella luteorostrata (Hypocreales: Clavicipitaceae), a potential biocontrol fungus for elongate hemlock scale in United States Christmas tree production areas.</title>
        <authorList>
            <person name="Barrett H."/>
            <person name="Lovett B."/>
            <person name="Macias A.M."/>
            <person name="Stajich J.E."/>
            <person name="Kasson M.T."/>
        </authorList>
    </citation>
    <scope>NUCLEOTIDE SEQUENCE</scope>
    <source>
        <strain evidence="3">ARSEF 14590</strain>
    </source>
</reference>
<feature type="transmembrane region" description="Helical" evidence="2">
    <location>
        <begin position="69"/>
        <end position="87"/>
    </location>
</feature>
<dbReference type="AlphaFoldDB" id="A0AAJ0CD09"/>
<keyword evidence="2" id="KW-0472">Membrane</keyword>
<evidence type="ECO:0000256" key="2">
    <source>
        <dbReference type="SAM" id="Phobius"/>
    </source>
</evidence>
<evidence type="ECO:0000313" key="4">
    <source>
        <dbReference type="Proteomes" id="UP001251528"/>
    </source>
</evidence>
<proteinExistence type="predicted"/>
<organism evidence="3 4">
    <name type="scientific">Conoideocrella luteorostrata</name>
    <dbReference type="NCBI Taxonomy" id="1105319"/>
    <lineage>
        <taxon>Eukaryota</taxon>
        <taxon>Fungi</taxon>
        <taxon>Dikarya</taxon>
        <taxon>Ascomycota</taxon>
        <taxon>Pezizomycotina</taxon>
        <taxon>Sordariomycetes</taxon>
        <taxon>Hypocreomycetidae</taxon>
        <taxon>Hypocreales</taxon>
        <taxon>Clavicipitaceae</taxon>
        <taxon>Conoideocrella</taxon>
    </lineage>
</organism>
<feature type="compositionally biased region" description="Low complexity" evidence="1">
    <location>
        <begin position="109"/>
        <end position="135"/>
    </location>
</feature>
<dbReference type="Proteomes" id="UP001251528">
    <property type="component" value="Unassembled WGS sequence"/>
</dbReference>
<keyword evidence="4" id="KW-1185">Reference proteome</keyword>
<keyword evidence="2" id="KW-0812">Transmembrane</keyword>
<protein>
    <submittedName>
        <fullName evidence="3">Uncharacterized protein</fullName>
    </submittedName>
</protein>
<keyword evidence="2" id="KW-1133">Transmembrane helix</keyword>